<dbReference type="InterPro" id="IPR022754">
    <property type="entry name" value="DNA_pol_III_gamma-3"/>
</dbReference>
<dbReference type="GO" id="GO:0003677">
    <property type="term" value="F:DNA binding"/>
    <property type="evidence" value="ECO:0007669"/>
    <property type="project" value="InterPro"/>
</dbReference>
<evidence type="ECO:0000256" key="8">
    <source>
        <dbReference type="ARBA" id="ARBA00022840"/>
    </source>
</evidence>
<evidence type="ECO:0000313" key="15">
    <source>
        <dbReference type="Proteomes" id="UP000664277"/>
    </source>
</evidence>
<dbReference type="CDD" id="cd18137">
    <property type="entry name" value="HLD_clamp_pol_III_gamma_tau"/>
    <property type="match status" value="1"/>
</dbReference>
<feature type="compositionally biased region" description="Low complexity" evidence="12">
    <location>
        <begin position="676"/>
        <end position="691"/>
    </location>
</feature>
<dbReference type="PANTHER" id="PTHR11669:SF0">
    <property type="entry name" value="PROTEIN STICHEL-LIKE 2"/>
    <property type="match status" value="1"/>
</dbReference>
<feature type="compositionally biased region" description="Pro residues" evidence="12">
    <location>
        <begin position="485"/>
        <end position="497"/>
    </location>
</feature>
<dbReference type="EC" id="2.7.7.7" evidence="11"/>
<feature type="compositionally biased region" description="Low complexity" evidence="12">
    <location>
        <begin position="498"/>
        <end position="512"/>
    </location>
</feature>
<dbReference type="InterPro" id="IPR045085">
    <property type="entry name" value="HLD_clamp_pol_III_gamma_tau"/>
</dbReference>
<name>A0A8J7P6Y2_9BACT</name>
<dbReference type="SMART" id="SM00382">
    <property type="entry name" value="AAA"/>
    <property type="match status" value="1"/>
</dbReference>
<keyword evidence="8 11" id="KW-0067">ATP-binding</keyword>
<dbReference type="GO" id="GO:0005524">
    <property type="term" value="F:ATP binding"/>
    <property type="evidence" value="ECO:0007669"/>
    <property type="project" value="UniProtKB-KW"/>
</dbReference>
<dbReference type="SUPFAM" id="SSF52540">
    <property type="entry name" value="P-loop containing nucleoside triphosphate hydrolases"/>
    <property type="match status" value="1"/>
</dbReference>
<feature type="compositionally biased region" description="Acidic residues" evidence="12">
    <location>
        <begin position="647"/>
        <end position="656"/>
    </location>
</feature>
<proteinExistence type="inferred from homology"/>
<dbReference type="SUPFAM" id="SSF48019">
    <property type="entry name" value="post-AAA+ oligomerization domain-like"/>
    <property type="match status" value="1"/>
</dbReference>
<dbReference type="FunFam" id="3.40.50.300:FF:000014">
    <property type="entry name" value="DNA polymerase III subunit gamma/tau"/>
    <property type="match status" value="1"/>
</dbReference>
<evidence type="ECO:0000256" key="3">
    <source>
        <dbReference type="ARBA" id="ARBA00022695"/>
    </source>
</evidence>
<evidence type="ECO:0000256" key="9">
    <source>
        <dbReference type="ARBA" id="ARBA00022932"/>
    </source>
</evidence>
<evidence type="ECO:0000259" key="13">
    <source>
        <dbReference type="SMART" id="SM00382"/>
    </source>
</evidence>
<gene>
    <name evidence="11 14" type="primary">dnaX</name>
    <name evidence="14" type="ORF">J0M35_02370</name>
</gene>
<dbReference type="NCBIfam" id="NF004046">
    <property type="entry name" value="PRK05563.1"/>
    <property type="match status" value="1"/>
</dbReference>
<comment type="similarity">
    <text evidence="1 11">Belongs to the DnaX/STICHEL family.</text>
</comment>
<dbReference type="Proteomes" id="UP000664277">
    <property type="component" value="Unassembled WGS sequence"/>
</dbReference>
<comment type="subunit">
    <text evidence="11">DNA polymerase III contains a core (composed of alpha, epsilon and theta chains) that associates with a tau subunit. This core dimerizes to form the POLIII' complex. PolIII' associates with the gamma complex (composed of gamma, delta, delta', psi and chi chains) and with the beta chain to form the complete DNA polymerase III complex.</text>
</comment>
<evidence type="ECO:0000256" key="5">
    <source>
        <dbReference type="ARBA" id="ARBA00022723"/>
    </source>
</evidence>
<keyword evidence="2 11" id="KW-0808">Transferase</keyword>
<dbReference type="NCBIfam" id="TIGR02397">
    <property type="entry name" value="dnaX_nterm"/>
    <property type="match status" value="1"/>
</dbReference>
<dbReference type="GO" id="GO:0006261">
    <property type="term" value="P:DNA-templated DNA replication"/>
    <property type="evidence" value="ECO:0007669"/>
    <property type="project" value="TreeGrafter"/>
</dbReference>
<dbReference type="CDD" id="cd00009">
    <property type="entry name" value="AAA"/>
    <property type="match status" value="1"/>
</dbReference>
<dbReference type="GO" id="GO:0046872">
    <property type="term" value="F:metal ion binding"/>
    <property type="evidence" value="ECO:0007669"/>
    <property type="project" value="UniProtKB-KW"/>
</dbReference>
<keyword evidence="4 11" id="KW-0235">DNA replication</keyword>
<dbReference type="InterPro" id="IPR012763">
    <property type="entry name" value="DNA_pol_III_sug/sutau_N"/>
</dbReference>
<feature type="compositionally biased region" description="Basic and acidic residues" evidence="12">
    <location>
        <begin position="454"/>
        <end position="474"/>
    </location>
</feature>
<evidence type="ECO:0000256" key="4">
    <source>
        <dbReference type="ARBA" id="ARBA00022705"/>
    </source>
</evidence>
<dbReference type="Pfam" id="PF12169">
    <property type="entry name" value="DNA_pol3_gamma3"/>
    <property type="match status" value="1"/>
</dbReference>
<feature type="compositionally biased region" description="Polar residues" evidence="12">
    <location>
        <begin position="614"/>
        <end position="629"/>
    </location>
</feature>
<keyword evidence="3 11" id="KW-0548">Nucleotidyltransferase</keyword>
<comment type="catalytic activity">
    <reaction evidence="10 11">
        <text>DNA(n) + a 2'-deoxyribonucleoside 5'-triphosphate = DNA(n+1) + diphosphate</text>
        <dbReference type="Rhea" id="RHEA:22508"/>
        <dbReference type="Rhea" id="RHEA-COMP:17339"/>
        <dbReference type="Rhea" id="RHEA-COMP:17340"/>
        <dbReference type="ChEBI" id="CHEBI:33019"/>
        <dbReference type="ChEBI" id="CHEBI:61560"/>
        <dbReference type="ChEBI" id="CHEBI:173112"/>
        <dbReference type="EC" id="2.7.7.7"/>
    </reaction>
</comment>
<feature type="domain" description="AAA+ ATPase" evidence="13">
    <location>
        <begin position="38"/>
        <end position="186"/>
    </location>
</feature>
<evidence type="ECO:0000256" key="2">
    <source>
        <dbReference type="ARBA" id="ARBA00022679"/>
    </source>
</evidence>
<dbReference type="EMBL" id="JAFLCK010000002">
    <property type="protein sequence ID" value="MBN8659179.1"/>
    <property type="molecule type" value="Genomic_DNA"/>
</dbReference>
<feature type="region of interest" description="Disordered" evidence="12">
    <location>
        <begin position="594"/>
        <end position="717"/>
    </location>
</feature>
<protein>
    <recommendedName>
        <fullName evidence="11">DNA polymerase III subunit gamma/tau</fullName>
        <ecNumber evidence="11">2.7.7.7</ecNumber>
    </recommendedName>
</protein>
<dbReference type="InterPro" id="IPR003593">
    <property type="entry name" value="AAA+_ATPase"/>
</dbReference>
<dbReference type="Gene3D" id="1.20.272.10">
    <property type="match status" value="1"/>
</dbReference>
<keyword evidence="7" id="KW-0862">Zinc</keyword>
<dbReference type="GO" id="GO:0009360">
    <property type="term" value="C:DNA polymerase III complex"/>
    <property type="evidence" value="ECO:0007669"/>
    <property type="project" value="InterPro"/>
</dbReference>
<evidence type="ECO:0000256" key="6">
    <source>
        <dbReference type="ARBA" id="ARBA00022741"/>
    </source>
</evidence>
<evidence type="ECO:0000256" key="11">
    <source>
        <dbReference type="RuleBase" id="RU364063"/>
    </source>
</evidence>
<comment type="function">
    <text evidence="11">DNA polymerase III is a complex, multichain enzyme responsible for most of the replicative synthesis in bacteria. This DNA polymerase also exhibits 3' to 5' exonuclease activity.</text>
</comment>
<dbReference type="Pfam" id="PF13177">
    <property type="entry name" value="DNA_pol3_delta2"/>
    <property type="match status" value="1"/>
</dbReference>
<dbReference type="InterPro" id="IPR001270">
    <property type="entry name" value="ClpA/B"/>
</dbReference>
<keyword evidence="9 11" id="KW-0239">DNA-directed DNA polymerase</keyword>
<dbReference type="Gene3D" id="1.10.8.60">
    <property type="match status" value="1"/>
</dbReference>
<organism evidence="14 15">
    <name type="scientific">Candidatus Obscuribacter phosphatis</name>
    <dbReference type="NCBI Taxonomy" id="1906157"/>
    <lineage>
        <taxon>Bacteria</taxon>
        <taxon>Bacillati</taxon>
        <taxon>Candidatus Melainabacteria</taxon>
        <taxon>Candidatus Obscuribacterales</taxon>
        <taxon>Candidatus Obscuribacteraceae</taxon>
        <taxon>Candidatus Obscuribacter</taxon>
    </lineage>
</organism>
<dbReference type="Pfam" id="PF22608">
    <property type="entry name" value="DNAX_ATPase_lid"/>
    <property type="match status" value="1"/>
</dbReference>
<dbReference type="GO" id="GO:0003887">
    <property type="term" value="F:DNA-directed DNA polymerase activity"/>
    <property type="evidence" value="ECO:0007669"/>
    <property type="project" value="UniProtKB-KW"/>
</dbReference>
<feature type="region of interest" description="Disordered" evidence="12">
    <location>
        <begin position="404"/>
        <end position="512"/>
    </location>
</feature>
<keyword evidence="6 11" id="KW-0547">Nucleotide-binding</keyword>
<dbReference type="AlphaFoldDB" id="A0A8J7P6Y2"/>
<evidence type="ECO:0000256" key="7">
    <source>
        <dbReference type="ARBA" id="ARBA00022833"/>
    </source>
</evidence>
<dbReference type="PRINTS" id="PR00300">
    <property type="entry name" value="CLPPROTEASEA"/>
</dbReference>
<reference evidence="14" key="1">
    <citation type="submission" date="2021-02" db="EMBL/GenBank/DDBJ databases">
        <title>Genome-Resolved Metagenomics of a Microbial Community Performing Photosynthetic Biological Nutrient Removal.</title>
        <authorList>
            <person name="Mcdaniel E.A."/>
        </authorList>
    </citation>
    <scope>NUCLEOTIDE SEQUENCE</scope>
    <source>
        <strain evidence="14">UWPOB_OBS1</strain>
    </source>
</reference>
<dbReference type="InterPro" id="IPR050238">
    <property type="entry name" value="DNA_Rep/Repair_Clamp_Loader"/>
</dbReference>
<dbReference type="FunFam" id="1.10.8.60:FF:000013">
    <property type="entry name" value="DNA polymerase III subunit gamma/tau"/>
    <property type="match status" value="1"/>
</dbReference>
<accession>A0A8J7P6Y2</accession>
<dbReference type="InterPro" id="IPR027417">
    <property type="entry name" value="P-loop_NTPase"/>
</dbReference>
<dbReference type="PANTHER" id="PTHR11669">
    <property type="entry name" value="REPLICATION FACTOR C / DNA POLYMERASE III GAMMA-TAU SUBUNIT"/>
    <property type="match status" value="1"/>
</dbReference>
<evidence type="ECO:0000256" key="10">
    <source>
        <dbReference type="ARBA" id="ARBA00049244"/>
    </source>
</evidence>
<sequence length="735" mass="81126">MEAYQPLYLRHRPQTLKQLVGQHSVVKTLSNAIENDRIAHAYLFTGPRGTGKTSSARILAKSLNCQEGPTTEPCMVCPMCTEIKQGISPAVLEIDAASNNSVDDARILIERAPLVAQGGRFKLYIIDECHMLTKEAFNALLKTIEEPPPRVIFVLATTEEHKVPPTIISRCQRLMFRLVSHEDLIVHLRNVANQEEINIEDSALELIARRSGGGLRDAMGLLDQASLLATAERPVSVTDLLTLLGAIDEDVLLEISKGMKERNGEQVLTAVHGLLSRGREPSLVALELSKHFLNMTKALHLGRSKERDNKESILAQIISGSSGYIQAITELAPAFEGYELTQMVEHLDRLEQSLRRSTQPALSLEIGLLSLCYRQEIHLIKDLVGRIEALEAQLADGPRVQMQAPVQAPRPQNQMPPPPISHQAPSSPISHQAPAPVPSVRETQQAFERAPQPDLERATPPEPENRQLERKASNEPEPEREERPSPPPQPKAPPPPAQNTTQNTTQSNTNEEGSYPFEVVNEFWSNLLEELHSRSIPTYSLVSQFGFPLALREDELVISVSREHFQKTIENKADQIKSAAKKITGRDLFIKVKIQTEQPNQGKIGRSEPKNESESQPQPGHAGQRQSQPAPREYASPPNPPQGESDSQGDDDDESDPSPQDLRGRSRPDPFEESDATVSSSSLGSSLDSTTEGVATLSSERPRRANNVPPPETGDQLMVKEAYKLFEGPGSRQIG</sequence>
<evidence type="ECO:0000313" key="14">
    <source>
        <dbReference type="EMBL" id="MBN8659179.1"/>
    </source>
</evidence>
<evidence type="ECO:0000256" key="1">
    <source>
        <dbReference type="ARBA" id="ARBA00006360"/>
    </source>
</evidence>
<dbReference type="InterPro" id="IPR008921">
    <property type="entry name" value="DNA_pol3_clamp-load_cplx_C"/>
</dbReference>
<comment type="caution">
    <text evidence="14">The sequence shown here is derived from an EMBL/GenBank/DDBJ whole genome shotgun (WGS) entry which is preliminary data.</text>
</comment>
<keyword evidence="5" id="KW-0479">Metal-binding</keyword>
<evidence type="ECO:0000256" key="12">
    <source>
        <dbReference type="SAM" id="MobiDB-lite"/>
    </source>
</evidence>
<dbReference type="Gene3D" id="3.40.50.300">
    <property type="entry name" value="P-loop containing nucleotide triphosphate hydrolases"/>
    <property type="match status" value="1"/>
</dbReference>